<dbReference type="GO" id="GO:0000049">
    <property type="term" value="F:tRNA binding"/>
    <property type="evidence" value="ECO:0007669"/>
    <property type="project" value="TreeGrafter"/>
</dbReference>
<evidence type="ECO:0000256" key="2">
    <source>
        <dbReference type="ARBA" id="ARBA00007265"/>
    </source>
</evidence>
<keyword evidence="6" id="KW-0479">Metal-binding</keyword>
<dbReference type="GO" id="GO:0001680">
    <property type="term" value="P:tRNA 3'-terminal CCA addition"/>
    <property type="evidence" value="ECO:0007669"/>
    <property type="project" value="TreeGrafter"/>
</dbReference>
<dbReference type="Pfam" id="PF01743">
    <property type="entry name" value="PolyA_pol"/>
    <property type="match status" value="1"/>
</dbReference>
<evidence type="ECO:0000256" key="1">
    <source>
        <dbReference type="ARBA" id="ARBA00001946"/>
    </source>
</evidence>
<dbReference type="InterPro" id="IPR002646">
    <property type="entry name" value="PolA_pol_head_dom"/>
</dbReference>
<evidence type="ECO:0000256" key="3">
    <source>
        <dbReference type="ARBA" id="ARBA00022679"/>
    </source>
</evidence>
<feature type="domain" description="Poly A polymerase head" evidence="10">
    <location>
        <begin position="92"/>
        <end position="215"/>
    </location>
</feature>
<keyword evidence="7" id="KW-0547">Nucleotide-binding</keyword>
<keyword evidence="5" id="KW-0548">Nucleotidyltransferase</keyword>
<evidence type="ECO:0008006" key="14">
    <source>
        <dbReference type="Google" id="ProtNLM"/>
    </source>
</evidence>
<keyword evidence="9" id="KW-0694">RNA-binding</keyword>
<evidence type="ECO:0000256" key="5">
    <source>
        <dbReference type="ARBA" id="ARBA00022695"/>
    </source>
</evidence>
<evidence type="ECO:0000313" key="12">
    <source>
        <dbReference type="EMBL" id="KAK6639524.1"/>
    </source>
</evidence>
<comment type="cofactor">
    <cofactor evidence="1">
        <name>Mg(2+)</name>
        <dbReference type="ChEBI" id="CHEBI:18420"/>
    </cofactor>
</comment>
<dbReference type="InterPro" id="IPR043519">
    <property type="entry name" value="NT_sf"/>
</dbReference>
<gene>
    <name evidence="12" type="ORF">RUM43_007797</name>
</gene>
<dbReference type="GO" id="GO:0016779">
    <property type="term" value="F:nucleotidyltransferase activity"/>
    <property type="evidence" value="ECO:0007669"/>
    <property type="project" value="UniProtKB-KW"/>
</dbReference>
<sequence length="480" mass="54977">MSFRSGIVYGSLVFKTIAKRGQSSANVPIKNWSRINIWHCRKYGSAALDKELHLPLKESIIMKISDSPEFHACLTNEVAILKNLFHQNGHELRIVGGAVRDLLLGIKPVDLDFATTATPSDMKELFTANEIRLINSNGEKHGTITARIGERNFEVTTLRVDILTDGRHATVEFTKNWLLDANRRDLTINSMYLDFQGNLYDYFNGYEDLKARTIRFVGDAVKRIQEDYLRILRYFRFYGKIAREPDNHIESTLAAIKENSKGLANISGERIWVELNKICTGNYACEILEKIVSLNVGKYIGFPDTCNLDELKTVSSHLKKNGVPYKPMTLLSALFNTEQELEVFYKRIKPSTLEKTLGIFILANRNKKWNEKPLRALQRCVINSQNVSHTISHVHEFLKYSDQIELLKEFENWKVPKLPIDGNQLRKAGIDGRKIGLVLNKLKDIWIDNDFNINQEELLQRVPDVVANLSPTVNTKKMRV</sequence>
<dbReference type="AlphaFoldDB" id="A0AAN8P6E7"/>
<dbReference type="GO" id="GO:0000166">
    <property type="term" value="F:nucleotide binding"/>
    <property type="evidence" value="ECO:0007669"/>
    <property type="project" value="UniProtKB-KW"/>
</dbReference>
<evidence type="ECO:0000259" key="11">
    <source>
        <dbReference type="Pfam" id="PF12627"/>
    </source>
</evidence>
<dbReference type="GO" id="GO:0046872">
    <property type="term" value="F:metal ion binding"/>
    <property type="evidence" value="ECO:0007669"/>
    <property type="project" value="UniProtKB-KW"/>
</dbReference>
<evidence type="ECO:0000259" key="10">
    <source>
        <dbReference type="Pfam" id="PF01743"/>
    </source>
</evidence>
<dbReference type="PANTHER" id="PTHR46173">
    <property type="entry name" value="CCA TRNA NUCLEOTIDYLTRANSFERASE 1, MITOCHONDRIAL"/>
    <property type="match status" value="1"/>
</dbReference>
<evidence type="ECO:0000256" key="6">
    <source>
        <dbReference type="ARBA" id="ARBA00022723"/>
    </source>
</evidence>
<keyword evidence="8" id="KW-0460">Magnesium</keyword>
<dbReference type="InterPro" id="IPR032828">
    <property type="entry name" value="PolyA_RNA-bd"/>
</dbReference>
<dbReference type="SUPFAM" id="SSF81301">
    <property type="entry name" value="Nucleotidyltransferase"/>
    <property type="match status" value="1"/>
</dbReference>
<dbReference type="CDD" id="cd05398">
    <property type="entry name" value="NT_ClassII-CCAase"/>
    <property type="match status" value="1"/>
</dbReference>
<comment type="caution">
    <text evidence="12">The sequence shown here is derived from an EMBL/GenBank/DDBJ whole genome shotgun (WGS) entry which is preliminary data.</text>
</comment>
<dbReference type="SUPFAM" id="SSF81891">
    <property type="entry name" value="Poly A polymerase C-terminal region-like"/>
    <property type="match status" value="1"/>
</dbReference>
<dbReference type="InterPro" id="IPR050264">
    <property type="entry name" value="Bact_CCA-adding_enz_type3_sf"/>
</dbReference>
<accession>A0AAN8P6E7</accession>
<dbReference type="Pfam" id="PF12627">
    <property type="entry name" value="PolyA_pol_RNAbd"/>
    <property type="match status" value="1"/>
</dbReference>
<evidence type="ECO:0000256" key="9">
    <source>
        <dbReference type="RuleBase" id="RU003953"/>
    </source>
</evidence>
<dbReference type="GO" id="GO:1990180">
    <property type="term" value="P:mitochondrial tRNA 3'-end processing"/>
    <property type="evidence" value="ECO:0007669"/>
    <property type="project" value="TreeGrafter"/>
</dbReference>
<dbReference type="PANTHER" id="PTHR46173:SF1">
    <property type="entry name" value="CCA TRNA NUCLEOTIDYLTRANSFERASE 1, MITOCHONDRIAL"/>
    <property type="match status" value="1"/>
</dbReference>
<feature type="domain" description="tRNA nucleotidyltransferase/poly(A) polymerase RNA and SrmB- binding" evidence="11">
    <location>
        <begin position="250"/>
        <end position="300"/>
    </location>
</feature>
<evidence type="ECO:0000256" key="7">
    <source>
        <dbReference type="ARBA" id="ARBA00022741"/>
    </source>
</evidence>
<comment type="similarity">
    <text evidence="2 9">Belongs to the tRNA nucleotidyltransferase/poly(A) polymerase family.</text>
</comment>
<dbReference type="GO" id="GO:0005739">
    <property type="term" value="C:mitochondrion"/>
    <property type="evidence" value="ECO:0007669"/>
    <property type="project" value="TreeGrafter"/>
</dbReference>
<organism evidence="12 13">
    <name type="scientific">Polyplax serrata</name>
    <name type="common">Common mouse louse</name>
    <dbReference type="NCBI Taxonomy" id="468196"/>
    <lineage>
        <taxon>Eukaryota</taxon>
        <taxon>Metazoa</taxon>
        <taxon>Ecdysozoa</taxon>
        <taxon>Arthropoda</taxon>
        <taxon>Hexapoda</taxon>
        <taxon>Insecta</taxon>
        <taxon>Pterygota</taxon>
        <taxon>Neoptera</taxon>
        <taxon>Paraneoptera</taxon>
        <taxon>Psocodea</taxon>
        <taxon>Troctomorpha</taxon>
        <taxon>Phthiraptera</taxon>
        <taxon>Anoplura</taxon>
        <taxon>Polyplacidae</taxon>
        <taxon>Polyplax</taxon>
    </lineage>
</organism>
<keyword evidence="3 9" id="KW-0808">Transferase</keyword>
<dbReference type="EMBL" id="JAWJWE010000003">
    <property type="protein sequence ID" value="KAK6639524.1"/>
    <property type="molecule type" value="Genomic_DNA"/>
</dbReference>
<reference evidence="12 13" key="1">
    <citation type="submission" date="2023-10" db="EMBL/GenBank/DDBJ databases">
        <title>Genomes of two closely related lineages of the louse Polyplax serrata with different host specificities.</title>
        <authorList>
            <person name="Martinu J."/>
            <person name="Tarabai H."/>
            <person name="Stefka J."/>
            <person name="Hypsa V."/>
        </authorList>
    </citation>
    <scope>NUCLEOTIDE SEQUENCE [LARGE SCALE GENOMIC DNA]</scope>
    <source>
        <strain evidence="12">HR10_N</strain>
    </source>
</reference>
<dbReference type="Gene3D" id="1.10.3090.10">
    <property type="entry name" value="cca-adding enzyme, domain 2"/>
    <property type="match status" value="1"/>
</dbReference>
<protein>
    <recommendedName>
        <fullName evidence="14">CCA tRNA nucleotidyltransferase 1, mitochondrial</fullName>
    </recommendedName>
</protein>
<evidence type="ECO:0000256" key="8">
    <source>
        <dbReference type="ARBA" id="ARBA00022842"/>
    </source>
</evidence>
<evidence type="ECO:0000313" key="13">
    <source>
        <dbReference type="Proteomes" id="UP001372834"/>
    </source>
</evidence>
<dbReference type="Proteomes" id="UP001372834">
    <property type="component" value="Unassembled WGS sequence"/>
</dbReference>
<evidence type="ECO:0000256" key="4">
    <source>
        <dbReference type="ARBA" id="ARBA00022694"/>
    </source>
</evidence>
<name>A0AAN8P6E7_POLSC</name>
<dbReference type="Gene3D" id="3.30.460.10">
    <property type="entry name" value="Beta Polymerase, domain 2"/>
    <property type="match status" value="1"/>
</dbReference>
<proteinExistence type="inferred from homology"/>
<keyword evidence="4" id="KW-0819">tRNA processing</keyword>